<dbReference type="KEGG" id="alka:J0B03_12000"/>
<dbReference type="EMBL" id="CP071444">
    <property type="protein sequence ID" value="QSX08489.1"/>
    <property type="molecule type" value="Genomic_DNA"/>
</dbReference>
<keyword evidence="1" id="KW-0378">Hydrolase</keyword>
<dbReference type="Pfam" id="PF07687">
    <property type="entry name" value="M20_dimer"/>
    <property type="match status" value="1"/>
</dbReference>
<proteinExistence type="predicted"/>
<evidence type="ECO:0000256" key="1">
    <source>
        <dbReference type="ARBA" id="ARBA00022801"/>
    </source>
</evidence>
<dbReference type="Gene3D" id="3.40.630.10">
    <property type="entry name" value="Zn peptidases"/>
    <property type="match status" value="1"/>
</dbReference>
<organism evidence="4 5">
    <name type="scientific">Alkalibacter rhizosphaerae</name>
    <dbReference type="NCBI Taxonomy" id="2815577"/>
    <lineage>
        <taxon>Bacteria</taxon>
        <taxon>Bacillati</taxon>
        <taxon>Bacillota</taxon>
        <taxon>Clostridia</taxon>
        <taxon>Eubacteriales</taxon>
        <taxon>Eubacteriaceae</taxon>
        <taxon>Alkalibacter</taxon>
    </lineage>
</organism>
<keyword evidence="2" id="KW-0464">Manganese</keyword>
<dbReference type="PANTHER" id="PTHR11014:SF63">
    <property type="entry name" value="METALLOPEPTIDASE, PUTATIVE (AFU_ORTHOLOGUE AFUA_6G09600)-RELATED"/>
    <property type="match status" value="1"/>
</dbReference>
<sequence length="386" mass="42769">MIVRSEIKKLKEQAIQIRRMLHAIPEEGFREIQTGKKIREILHSLGWDTKIIADTGISCLIPGENTHKTIAFRADMDGLSISEQTNVDFASSHPNMMHACGHDGHMTMLLLFAAYLKQENIKPKNNILLLFQPAEEGPGGAKTIVDEGILKSNNVEKIFGCHIMPDLEEGAIATRKGPMMAQTGEIYIEITGESAHGAAPHQGVDAIVAAAQLILALQTIVSRNVDPINTALITIGTMTGGERVNVIAGNVRLGGTMRAYEETTYDHMKMRVIQVTEGIAQATGCKIQVRFIDMYPPVSNPKDMFEMFTGLLGSDEWQEAKPLMIAEDFSFYQKEVPGLFFYLGSKNEKKGFIHGLHDSRFNFDESILLHGVEVYARILDEEGVSR</sequence>
<dbReference type="GO" id="GO:0019877">
    <property type="term" value="P:diaminopimelate biosynthetic process"/>
    <property type="evidence" value="ECO:0007669"/>
    <property type="project" value="UniProtKB-ARBA"/>
</dbReference>
<accession>A0A974XEQ2</accession>
<evidence type="ECO:0000259" key="3">
    <source>
        <dbReference type="Pfam" id="PF07687"/>
    </source>
</evidence>
<dbReference type="SUPFAM" id="SSF55031">
    <property type="entry name" value="Bacterial exopeptidase dimerisation domain"/>
    <property type="match status" value="1"/>
</dbReference>
<keyword evidence="2" id="KW-0479">Metal-binding</keyword>
<evidence type="ECO:0000313" key="4">
    <source>
        <dbReference type="EMBL" id="QSX08489.1"/>
    </source>
</evidence>
<dbReference type="InterPro" id="IPR002933">
    <property type="entry name" value="Peptidase_M20"/>
</dbReference>
<evidence type="ECO:0000256" key="2">
    <source>
        <dbReference type="PIRSR" id="PIRSR005962-1"/>
    </source>
</evidence>
<feature type="binding site" evidence="2">
    <location>
        <position position="136"/>
    </location>
    <ligand>
        <name>Mn(2+)</name>
        <dbReference type="ChEBI" id="CHEBI:29035"/>
        <label>2</label>
    </ligand>
</feature>
<dbReference type="Proteomes" id="UP000663499">
    <property type="component" value="Chromosome"/>
</dbReference>
<dbReference type="InterPro" id="IPR011650">
    <property type="entry name" value="Peptidase_M20_dimer"/>
</dbReference>
<dbReference type="NCBIfam" id="TIGR01891">
    <property type="entry name" value="amidohydrolases"/>
    <property type="match status" value="1"/>
</dbReference>
<dbReference type="Pfam" id="PF01546">
    <property type="entry name" value="Peptidase_M20"/>
    <property type="match status" value="1"/>
</dbReference>
<comment type="cofactor">
    <cofactor evidence="2">
        <name>Mn(2+)</name>
        <dbReference type="ChEBI" id="CHEBI:29035"/>
    </cofactor>
    <text evidence="2">The Mn(2+) ion enhances activity.</text>
</comment>
<dbReference type="InterPro" id="IPR036264">
    <property type="entry name" value="Bact_exopeptidase_dim_dom"/>
</dbReference>
<gene>
    <name evidence="4" type="ORF">J0B03_12000</name>
</gene>
<keyword evidence="5" id="KW-1185">Reference proteome</keyword>
<name>A0A974XEQ2_9FIRM</name>
<dbReference type="PANTHER" id="PTHR11014">
    <property type="entry name" value="PEPTIDASE M20 FAMILY MEMBER"/>
    <property type="match status" value="1"/>
</dbReference>
<dbReference type="FunFam" id="3.30.70.360:FF:000001">
    <property type="entry name" value="N-acetyldiaminopimelate deacetylase"/>
    <property type="match status" value="1"/>
</dbReference>
<evidence type="ECO:0000313" key="5">
    <source>
        <dbReference type="Proteomes" id="UP000663499"/>
    </source>
</evidence>
<protein>
    <submittedName>
        <fullName evidence="4">Amidohydrolase</fullName>
    </submittedName>
</protein>
<dbReference type="InterPro" id="IPR017439">
    <property type="entry name" value="Amidohydrolase"/>
</dbReference>
<feature type="domain" description="Peptidase M20 dimerisation" evidence="3">
    <location>
        <begin position="187"/>
        <end position="274"/>
    </location>
</feature>
<dbReference type="PIRSF" id="PIRSF005962">
    <property type="entry name" value="Pept_M20D_amidohydro"/>
    <property type="match status" value="1"/>
</dbReference>
<dbReference type="GO" id="GO:0050118">
    <property type="term" value="F:N-acetyldiaminopimelate deacetylase activity"/>
    <property type="evidence" value="ECO:0007669"/>
    <property type="project" value="UniProtKB-ARBA"/>
</dbReference>
<reference evidence="4" key="1">
    <citation type="submission" date="2021-03" db="EMBL/GenBank/DDBJ databases">
        <title>Alkalibacter marinus sp. nov., isolated from tidal flat sediment.</title>
        <authorList>
            <person name="Namirimu T."/>
            <person name="Yang J.-A."/>
            <person name="Yang S.-H."/>
            <person name="Kim Y.-J."/>
            <person name="Kwon K.K."/>
        </authorList>
    </citation>
    <scope>NUCLEOTIDE SEQUENCE</scope>
    <source>
        <strain evidence="4">ES005</strain>
    </source>
</reference>
<dbReference type="SUPFAM" id="SSF53187">
    <property type="entry name" value="Zn-dependent exopeptidases"/>
    <property type="match status" value="1"/>
</dbReference>
<dbReference type="RefSeq" id="WP_207299830.1">
    <property type="nucleotide sequence ID" value="NZ_CP071444.1"/>
</dbReference>
<feature type="binding site" evidence="2">
    <location>
        <position position="100"/>
    </location>
    <ligand>
        <name>Mn(2+)</name>
        <dbReference type="ChEBI" id="CHEBI:29035"/>
        <label>2</label>
    </ligand>
</feature>
<dbReference type="AlphaFoldDB" id="A0A974XEQ2"/>
<feature type="binding site" evidence="2">
    <location>
        <position position="162"/>
    </location>
    <ligand>
        <name>Mn(2+)</name>
        <dbReference type="ChEBI" id="CHEBI:29035"/>
        <label>2</label>
    </ligand>
</feature>
<dbReference type="Gene3D" id="3.30.70.360">
    <property type="match status" value="1"/>
</dbReference>
<feature type="binding site" evidence="2">
    <location>
        <position position="357"/>
    </location>
    <ligand>
        <name>Mn(2+)</name>
        <dbReference type="ChEBI" id="CHEBI:29035"/>
        <label>2</label>
    </ligand>
</feature>
<feature type="binding site" evidence="2">
    <location>
        <position position="102"/>
    </location>
    <ligand>
        <name>Mn(2+)</name>
        <dbReference type="ChEBI" id="CHEBI:29035"/>
        <label>2</label>
    </ligand>
</feature>
<dbReference type="GO" id="GO:0046872">
    <property type="term" value="F:metal ion binding"/>
    <property type="evidence" value="ECO:0007669"/>
    <property type="project" value="UniProtKB-KW"/>
</dbReference>